<dbReference type="InterPro" id="IPR029063">
    <property type="entry name" value="SAM-dependent_MTases_sf"/>
</dbReference>
<dbReference type="Gene3D" id="3.40.50.150">
    <property type="entry name" value="Vaccinia Virus protein VP39"/>
    <property type="match status" value="1"/>
</dbReference>
<evidence type="ECO:0000313" key="5">
    <source>
        <dbReference type="EMBL" id="KOO28615.1"/>
    </source>
</evidence>
<dbReference type="AlphaFoldDB" id="A0A0M0JQ49"/>
<evidence type="ECO:0000313" key="6">
    <source>
        <dbReference type="Proteomes" id="UP000037460"/>
    </source>
</evidence>
<dbReference type="PANTHER" id="PTHR11006">
    <property type="entry name" value="PROTEIN ARGININE N-METHYLTRANSFERASE"/>
    <property type="match status" value="1"/>
</dbReference>
<evidence type="ECO:0000256" key="3">
    <source>
        <dbReference type="SAM" id="MobiDB-lite"/>
    </source>
</evidence>
<keyword evidence="2" id="KW-0489">Methyltransferase</keyword>
<keyword evidence="1 2" id="KW-0949">S-adenosyl-L-methionine</keyword>
<dbReference type="PANTHER" id="PTHR11006:SF4">
    <property type="entry name" value="PROTEIN ARGININE N-METHYLTRANSFERASE 7"/>
    <property type="match status" value="1"/>
</dbReference>
<feature type="region of interest" description="Disordered" evidence="3">
    <location>
        <begin position="740"/>
        <end position="773"/>
    </location>
</feature>
<dbReference type="OrthoDB" id="412876at2759"/>
<dbReference type="Proteomes" id="UP000037460">
    <property type="component" value="Unassembled WGS sequence"/>
</dbReference>
<feature type="compositionally biased region" description="Low complexity" evidence="3">
    <location>
        <begin position="1"/>
        <end position="21"/>
    </location>
</feature>
<dbReference type="Gene3D" id="2.70.160.11">
    <property type="entry name" value="Hnrnp arginine n-methyltransferase1"/>
    <property type="match status" value="1"/>
</dbReference>
<gene>
    <name evidence="5" type="ORF">Ctob_014111</name>
</gene>
<comment type="caution">
    <text evidence="5">The sequence shown here is derived from an EMBL/GenBank/DDBJ whole genome shotgun (WGS) entry which is preliminary data.</text>
</comment>
<dbReference type="CDD" id="cd02440">
    <property type="entry name" value="AdoMet_MTases"/>
    <property type="match status" value="1"/>
</dbReference>
<feature type="region of interest" description="Disordered" evidence="3">
    <location>
        <begin position="1"/>
        <end position="61"/>
    </location>
</feature>
<sequence length="773" mass="83358">MRASTAAKEAAASAELGARQALEPRVRDGDGDEDGDEDEDEDEDGEMEHATRLPVHPLSRADVVRGKTQLDSTGAHEVPQEATDPGVPELAPGEVLEPPEGIGSLGVRQGQVVHLTMRWQPRRLAVQLSSGNVKATREHERTLVRARHTQRQLVARAKAARLEAERTAASMPTIEYEGPPRSGVHSFNDADKGRLFFSSVLGSEVHLAVKDPSLGAGATRKRSGSIITLTPEGEAAAKASILDKGARVSGSESLTTILHLFDRDSGKLVQIPLCDIVAARLVQEKAIQMATAAGLLDDLKSHELAQKTLAASEELGVQVVAAKEAEIAALAAVVAANRPLHLCAMTGPMESAVLSGQNRLGSRPAPLSEYHFPMVNDTHRNNAFHSALAHAINETRPELVLDIGAGTGLLGMMAARVGATRVLAVEMAPELARIARGNVTEHGLDERVRVLECHSTHLKLDAASADPWKRTASMLVFELLGSDPLCEGLLPALHDARKRLLTPGALVIPAELEVHVALVQSEQLARLNCTAAPVGGMDVSALRRVAHRVRPVRLSDVAHTVLSRPRVAVRMKLDDPIELPALSGGTHIELKAELNGTVHAVVAWFVVYLDRARTIAVSTAPGVEEPMRGFSWGQVCHHLPAGGCVLRMGEQMHVHTQWSERGVHLSATPHPGVVKLDVDLSGSDGSITRNLLFLRSGNEAGQKIQAEMQAQREATAKEEAELAARSGDWKRGMEFRGSFEDQIKMADKERTKDEKNKKEIEKRKAKRRADALK</sequence>
<dbReference type="InterPro" id="IPR025799">
    <property type="entry name" value="Arg_MeTrfase"/>
</dbReference>
<name>A0A0M0JQ49_9EUKA</name>
<reference evidence="6" key="1">
    <citation type="journal article" date="2015" name="PLoS Genet.">
        <title>Genome Sequence and Transcriptome Analyses of Chrysochromulina tobin: Metabolic Tools for Enhanced Algal Fitness in the Prominent Order Prymnesiales (Haptophyceae).</title>
        <authorList>
            <person name="Hovde B.T."/>
            <person name="Deodato C.R."/>
            <person name="Hunsperger H.M."/>
            <person name="Ryken S.A."/>
            <person name="Yost W."/>
            <person name="Jha R.K."/>
            <person name="Patterson J."/>
            <person name="Monnat R.J. Jr."/>
            <person name="Barlow S.B."/>
            <person name="Starkenburg S.R."/>
            <person name="Cattolico R.A."/>
        </authorList>
    </citation>
    <scope>NUCLEOTIDE SEQUENCE</scope>
    <source>
        <strain evidence="6">CCMP291</strain>
    </source>
</reference>
<feature type="compositionally biased region" description="Acidic residues" evidence="3">
    <location>
        <begin position="30"/>
        <end position="46"/>
    </location>
</feature>
<dbReference type="SUPFAM" id="SSF53335">
    <property type="entry name" value="S-adenosyl-L-methionine-dependent methyltransferases"/>
    <property type="match status" value="1"/>
</dbReference>
<organism evidence="5 6">
    <name type="scientific">Chrysochromulina tobinii</name>
    <dbReference type="NCBI Taxonomy" id="1460289"/>
    <lineage>
        <taxon>Eukaryota</taxon>
        <taxon>Haptista</taxon>
        <taxon>Haptophyta</taxon>
        <taxon>Prymnesiophyceae</taxon>
        <taxon>Prymnesiales</taxon>
        <taxon>Chrysochromulinaceae</taxon>
        <taxon>Chrysochromulina</taxon>
    </lineage>
</organism>
<dbReference type="GO" id="GO:0032259">
    <property type="term" value="P:methylation"/>
    <property type="evidence" value="ECO:0007669"/>
    <property type="project" value="UniProtKB-KW"/>
</dbReference>
<keyword evidence="2" id="KW-0808">Transferase</keyword>
<protein>
    <submittedName>
        <fullName evidence="5">Arginine n-type iii</fullName>
    </submittedName>
</protein>
<dbReference type="PROSITE" id="PS51678">
    <property type="entry name" value="SAM_MT_PRMT"/>
    <property type="match status" value="1"/>
</dbReference>
<evidence type="ECO:0000259" key="4">
    <source>
        <dbReference type="Pfam" id="PF13649"/>
    </source>
</evidence>
<dbReference type="InterPro" id="IPR041698">
    <property type="entry name" value="Methyltransf_25"/>
</dbReference>
<dbReference type="GO" id="GO:0016274">
    <property type="term" value="F:protein-arginine N-methyltransferase activity"/>
    <property type="evidence" value="ECO:0007669"/>
    <property type="project" value="InterPro"/>
</dbReference>
<feature type="domain" description="Methyltransferase" evidence="4">
    <location>
        <begin position="400"/>
        <end position="466"/>
    </location>
</feature>
<dbReference type="EMBL" id="JWZX01002539">
    <property type="protein sequence ID" value="KOO28615.1"/>
    <property type="molecule type" value="Genomic_DNA"/>
</dbReference>
<accession>A0A0M0JQ49</accession>
<dbReference type="GO" id="GO:0042054">
    <property type="term" value="F:histone methyltransferase activity"/>
    <property type="evidence" value="ECO:0007669"/>
    <property type="project" value="TreeGrafter"/>
</dbReference>
<evidence type="ECO:0000256" key="2">
    <source>
        <dbReference type="PROSITE-ProRule" id="PRU01015"/>
    </source>
</evidence>
<dbReference type="Pfam" id="PF13649">
    <property type="entry name" value="Methyltransf_25"/>
    <property type="match status" value="1"/>
</dbReference>
<proteinExistence type="predicted"/>
<feature type="region of interest" description="Disordered" evidence="3">
    <location>
        <begin position="69"/>
        <end position="88"/>
    </location>
</feature>
<evidence type="ECO:0000256" key="1">
    <source>
        <dbReference type="ARBA" id="ARBA00022691"/>
    </source>
</evidence>
<keyword evidence="6" id="KW-1185">Reference proteome</keyword>